<feature type="region of interest" description="Disordered" evidence="1">
    <location>
        <begin position="143"/>
        <end position="188"/>
    </location>
</feature>
<evidence type="ECO:0000313" key="3">
    <source>
        <dbReference type="Proteomes" id="UP000054251"/>
    </source>
</evidence>
<feature type="compositionally biased region" description="Low complexity" evidence="1">
    <location>
        <begin position="171"/>
        <end position="183"/>
    </location>
</feature>
<sequence length="335" mass="38449">MLFEFKLKKKGLDELRPINNEIESTEDADSTTDESSIFDSIATNNSISVISEDNEEKKTSFRPISCYNTPPLSNESLIYQVFEKQPNRDLVKKNSWVGRSVSASLKKKEVVYQNNKSQNYPKDYEYSSINNETRRNEFCQSVENSYGDDTENSIIGGNKELDTSDSDNLEDSSFSSTSTNFHSQEAQNISCSTIDSNNRKPRISRQRQRFDQNTLKNRFSFLQPISSSMKIKIYISEKDEFEEVVVALKVQKEHLQDINELIDVIIQKLASQRSAIKRDNVKLYLLFKKESIRPIPLPMTPSETLNGSTLNSFDKTSLIMDYLSGRDKLYIRAVV</sequence>
<keyword evidence="3" id="KW-1185">Reference proteome</keyword>
<dbReference type="OrthoDB" id="4025857at2759"/>
<dbReference type="RefSeq" id="XP_015465541.1">
    <property type="nucleotide sequence ID" value="XM_015613634.1"/>
</dbReference>
<comment type="caution">
    <text evidence="2">The sequence shown here is derived from an EMBL/GenBank/DDBJ whole genome shotgun (WGS) entry which is preliminary data.</text>
</comment>
<dbReference type="GeneID" id="26841814"/>
<gene>
    <name evidence="2" type="ORF">AC631_04805</name>
</gene>
<organism evidence="2 3">
    <name type="scientific">Debaryomyces fabryi</name>
    <dbReference type="NCBI Taxonomy" id="58627"/>
    <lineage>
        <taxon>Eukaryota</taxon>
        <taxon>Fungi</taxon>
        <taxon>Dikarya</taxon>
        <taxon>Ascomycota</taxon>
        <taxon>Saccharomycotina</taxon>
        <taxon>Pichiomycetes</taxon>
        <taxon>Debaryomycetaceae</taxon>
        <taxon>Debaryomyces</taxon>
    </lineage>
</organism>
<dbReference type="AlphaFoldDB" id="A0A0V1PTX3"/>
<name>A0A0V1PTX3_9ASCO</name>
<dbReference type="EMBL" id="LMYN01000143">
    <property type="protein sequence ID" value="KRZ99438.1"/>
    <property type="molecule type" value="Genomic_DNA"/>
</dbReference>
<dbReference type="Proteomes" id="UP000054251">
    <property type="component" value="Unassembled WGS sequence"/>
</dbReference>
<protein>
    <submittedName>
        <fullName evidence="2">Uncharacterized protein</fullName>
    </submittedName>
</protein>
<accession>A0A0V1PTX3</accession>
<reference evidence="2 3" key="1">
    <citation type="submission" date="2015-11" db="EMBL/GenBank/DDBJ databases">
        <title>The genome of Debaryomyces fabryi.</title>
        <authorList>
            <person name="Tafer H."/>
            <person name="Lopandic K."/>
        </authorList>
    </citation>
    <scope>NUCLEOTIDE SEQUENCE [LARGE SCALE GENOMIC DNA]</scope>
    <source>
        <strain evidence="2 3">CBS 789</strain>
    </source>
</reference>
<evidence type="ECO:0000256" key="1">
    <source>
        <dbReference type="SAM" id="MobiDB-lite"/>
    </source>
</evidence>
<proteinExistence type="predicted"/>
<evidence type="ECO:0000313" key="2">
    <source>
        <dbReference type="EMBL" id="KRZ99438.1"/>
    </source>
</evidence>